<organism evidence="2 3">
    <name type="scientific">Prevotella micans F0438</name>
    <dbReference type="NCBI Taxonomy" id="883158"/>
    <lineage>
        <taxon>Bacteria</taxon>
        <taxon>Pseudomonadati</taxon>
        <taxon>Bacteroidota</taxon>
        <taxon>Bacteroidia</taxon>
        <taxon>Bacteroidales</taxon>
        <taxon>Prevotellaceae</taxon>
        <taxon>Prevotella</taxon>
    </lineage>
</organism>
<dbReference type="PATRIC" id="fig|883158.3.peg.1811"/>
<proteinExistence type="predicted"/>
<feature type="region of interest" description="Disordered" evidence="1">
    <location>
        <begin position="229"/>
        <end position="289"/>
    </location>
</feature>
<dbReference type="Proteomes" id="UP000016023">
    <property type="component" value="Unassembled WGS sequence"/>
</dbReference>
<dbReference type="InterPro" id="IPR046228">
    <property type="entry name" value="DUF6261"/>
</dbReference>
<sequence>MKQIQKISLERLANGAHFLFLTNAHKRATANAGVKDKVVNELHALEMALKEEDRILATSQKSPLSDEIKNADRQRDKIYRGIEKALNAFMLFPNEETVNAAKEVKRIMKAHNIKTSMQLDRETGMLLNLIGDFENKCQAEIAKLGLTTTVVELKTVNNKLIGVTEDRLKGSIAVIVGDLKRARNQSDEAYRALVLKINALAVVEGDAPYAQFIDLMNAEIKHYKEDAVIHKKKKDNEKPGDDKKKPGDDKKPSDPKKPNDPKKPSDPKKPDDGKTPKPGREEDPGEDQV</sequence>
<comment type="caution">
    <text evidence="2">The sequence shown here is derived from an EMBL/GenBank/DDBJ whole genome shotgun (WGS) entry which is preliminary data.</text>
</comment>
<evidence type="ECO:0000256" key="1">
    <source>
        <dbReference type="SAM" id="MobiDB-lite"/>
    </source>
</evidence>
<dbReference type="Pfam" id="PF19775">
    <property type="entry name" value="DUF6261"/>
    <property type="match status" value="1"/>
</dbReference>
<dbReference type="HOGENOM" id="CLU_063447_1_1_10"/>
<dbReference type="EMBL" id="AGWK01000049">
    <property type="protein sequence ID" value="EHO67075.1"/>
    <property type="molecule type" value="Genomic_DNA"/>
</dbReference>
<gene>
    <name evidence="2" type="ORF">HMPREF9140_01812</name>
</gene>
<dbReference type="eggNOG" id="ENOG5031Z76">
    <property type="taxonomic scope" value="Bacteria"/>
</dbReference>
<dbReference type="AlphaFoldDB" id="H1Q4H4"/>
<dbReference type="RefSeq" id="WP_006953376.1">
    <property type="nucleotide sequence ID" value="NZ_JH594523.1"/>
</dbReference>
<reference evidence="2 3" key="1">
    <citation type="submission" date="2011-12" db="EMBL/GenBank/DDBJ databases">
        <title>The Genome Sequence of Prevotella micans F0438.</title>
        <authorList>
            <consortium name="The Broad Institute Genome Sequencing Platform"/>
            <person name="Earl A."/>
            <person name="Ward D."/>
            <person name="Feldgarden M."/>
            <person name="Gevers D."/>
            <person name="Izard J."/>
            <person name="Baranova O.V."/>
            <person name="Blanton J.M."/>
            <person name="Wade W.G."/>
            <person name="Dewhirst F.E."/>
            <person name="Young S.K."/>
            <person name="Zeng Q."/>
            <person name="Gargeya S."/>
            <person name="Fitzgerald M."/>
            <person name="Haas B."/>
            <person name="Abouelleil A."/>
            <person name="Alvarado L."/>
            <person name="Arachchi H.M."/>
            <person name="Berlin A."/>
            <person name="Chapman S.B."/>
            <person name="Gearin G."/>
            <person name="Goldberg J."/>
            <person name="Griggs A."/>
            <person name="Gujja S."/>
            <person name="Hansen M."/>
            <person name="Heiman D."/>
            <person name="Howarth C."/>
            <person name="Larimer J."/>
            <person name="Lui A."/>
            <person name="MacDonald P.J.P."/>
            <person name="McCowen C."/>
            <person name="Montmayeur A."/>
            <person name="Murphy C."/>
            <person name="Neiman D."/>
            <person name="Pearson M."/>
            <person name="Priest M."/>
            <person name="Roberts A."/>
            <person name="Saif S."/>
            <person name="Shea T."/>
            <person name="Sisk P."/>
            <person name="Stolte C."/>
            <person name="Sykes S."/>
            <person name="Wortman J."/>
            <person name="Nusbaum C."/>
            <person name="Birren B."/>
        </authorList>
    </citation>
    <scope>NUCLEOTIDE SEQUENCE [LARGE SCALE GENOMIC DNA]</scope>
    <source>
        <strain evidence="2 3">F0438</strain>
    </source>
</reference>
<name>H1Q4H4_9BACT</name>
<evidence type="ECO:0000313" key="3">
    <source>
        <dbReference type="Proteomes" id="UP000016023"/>
    </source>
</evidence>
<accession>H1Q4H4</accession>
<keyword evidence="3" id="KW-1185">Reference proteome</keyword>
<feature type="compositionally biased region" description="Basic and acidic residues" evidence="1">
    <location>
        <begin position="229"/>
        <end position="282"/>
    </location>
</feature>
<evidence type="ECO:0000313" key="2">
    <source>
        <dbReference type="EMBL" id="EHO67075.1"/>
    </source>
</evidence>
<protein>
    <submittedName>
        <fullName evidence="2">Uncharacterized protein</fullName>
    </submittedName>
</protein>